<dbReference type="InterPro" id="IPR035969">
    <property type="entry name" value="Rab-GAP_TBC_sf"/>
</dbReference>
<feature type="compositionally biased region" description="Basic and acidic residues" evidence="3">
    <location>
        <begin position="637"/>
        <end position="646"/>
    </location>
</feature>
<accession>A0A5N6IW63</accession>
<dbReference type="InterPro" id="IPR000195">
    <property type="entry name" value="Rab-GAP-TBC_dom"/>
</dbReference>
<dbReference type="Gene3D" id="1.10.8.270">
    <property type="entry name" value="putative rabgap domain of human tbc1 domain family member 14 like domains"/>
    <property type="match status" value="1"/>
</dbReference>
<keyword evidence="6" id="KW-1185">Reference proteome</keyword>
<keyword evidence="1" id="KW-0343">GTPase activation</keyword>
<feature type="compositionally biased region" description="Polar residues" evidence="3">
    <location>
        <begin position="582"/>
        <end position="592"/>
    </location>
</feature>
<feature type="compositionally biased region" description="Polar residues" evidence="3">
    <location>
        <begin position="14"/>
        <end position="24"/>
    </location>
</feature>
<evidence type="ECO:0000256" key="3">
    <source>
        <dbReference type="SAM" id="MobiDB-lite"/>
    </source>
</evidence>
<dbReference type="FunFam" id="1.10.472.80:FF:000038">
    <property type="entry name" value="TBC1 domain family member 5"/>
    <property type="match status" value="1"/>
</dbReference>
<dbReference type="PANTHER" id="PTHR22957:SF337">
    <property type="entry name" value="TBC1 DOMAIN FAMILY MEMBER 5"/>
    <property type="match status" value="1"/>
</dbReference>
<name>A0A5N6IW63_9EURO</name>
<evidence type="ECO:0000256" key="2">
    <source>
        <dbReference type="SAM" id="Coils"/>
    </source>
</evidence>
<evidence type="ECO:0000313" key="6">
    <source>
        <dbReference type="Proteomes" id="UP000326289"/>
    </source>
</evidence>
<dbReference type="SUPFAM" id="SSF47923">
    <property type="entry name" value="Ypt/Rab-GAP domain of gyp1p"/>
    <property type="match status" value="2"/>
</dbReference>
<dbReference type="Pfam" id="PF00566">
    <property type="entry name" value="RabGAP-TBC"/>
    <property type="match status" value="1"/>
</dbReference>
<evidence type="ECO:0000313" key="5">
    <source>
        <dbReference type="EMBL" id="KAB8270921.1"/>
    </source>
</evidence>
<feature type="region of interest" description="Disordered" evidence="3">
    <location>
        <begin position="677"/>
        <end position="728"/>
    </location>
</feature>
<feature type="coiled-coil region" evidence="2">
    <location>
        <begin position="511"/>
        <end position="545"/>
    </location>
</feature>
<protein>
    <submittedName>
        <fullName evidence="5">Rab-GTPase-TBC domain-containing protein</fullName>
    </submittedName>
</protein>
<proteinExistence type="predicted"/>
<feature type="region of interest" description="Disordered" evidence="3">
    <location>
        <begin position="398"/>
        <end position="447"/>
    </location>
</feature>
<dbReference type="Gene3D" id="1.10.472.80">
    <property type="entry name" value="Ypt/Rab-GAP domain of gyp1p, domain 3"/>
    <property type="match status" value="1"/>
</dbReference>
<dbReference type="SMART" id="SM00164">
    <property type="entry name" value="TBC"/>
    <property type="match status" value="1"/>
</dbReference>
<feature type="compositionally biased region" description="Low complexity" evidence="3">
    <location>
        <begin position="619"/>
        <end position="636"/>
    </location>
</feature>
<reference evidence="5 6" key="1">
    <citation type="submission" date="2019-04" db="EMBL/GenBank/DDBJ databases">
        <title>Fungal friends and foes A comparative genomics study of 23 Aspergillus species from section Flavi.</title>
        <authorList>
            <consortium name="DOE Joint Genome Institute"/>
            <person name="Kjaerbolling I."/>
            <person name="Vesth T.C."/>
            <person name="Frisvad J.C."/>
            <person name="Nybo J.L."/>
            <person name="Theobald S."/>
            <person name="Kildgaard S."/>
            <person name="Petersen T.I."/>
            <person name="Kuo A."/>
            <person name="Sato A."/>
            <person name="Lyhne E.K."/>
            <person name="Kogle M.E."/>
            <person name="Wiebenga A."/>
            <person name="Kun R.S."/>
            <person name="Lubbers R.J."/>
            <person name="Makela M.R."/>
            <person name="Barry K."/>
            <person name="Chovatia M."/>
            <person name="Clum A."/>
            <person name="Daum C."/>
            <person name="Haridas S."/>
            <person name="He G."/>
            <person name="LaButti K."/>
            <person name="Lipzen A."/>
            <person name="Mondo S."/>
            <person name="Pangilinan J."/>
            <person name="Riley R."/>
            <person name="Salamov A."/>
            <person name="Simmons B.A."/>
            <person name="Magnuson J.K."/>
            <person name="Henrissat B."/>
            <person name="Mortensen U.H."/>
            <person name="Larsen T.O."/>
            <person name="De vries R.P."/>
            <person name="Grigoriev I.V."/>
            <person name="Machida M."/>
            <person name="Baker S.E."/>
            <person name="Andersen M.R."/>
        </authorList>
    </citation>
    <scope>NUCLEOTIDE SEQUENCE [LARGE SCALE GENOMIC DNA]</scope>
    <source>
        <strain evidence="5 6">CBS 117635</strain>
    </source>
</reference>
<organism evidence="5 6">
    <name type="scientific">Aspergillus minisclerotigenes</name>
    <dbReference type="NCBI Taxonomy" id="656917"/>
    <lineage>
        <taxon>Eukaryota</taxon>
        <taxon>Fungi</taxon>
        <taxon>Dikarya</taxon>
        <taxon>Ascomycota</taxon>
        <taxon>Pezizomycotina</taxon>
        <taxon>Eurotiomycetes</taxon>
        <taxon>Eurotiomycetidae</taxon>
        <taxon>Eurotiales</taxon>
        <taxon>Aspergillaceae</taxon>
        <taxon>Aspergillus</taxon>
        <taxon>Aspergillus subgen. Circumdati</taxon>
    </lineage>
</organism>
<gene>
    <name evidence="5" type="ORF">BDV30DRAFT_157875</name>
</gene>
<dbReference type="PROSITE" id="PS50086">
    <property type="entry name" value="TBC_RABGAP"/>
    <property type="match status" value="1"/>
</dbReference>
<feature type="region of interest" description="Disordered" evidence="3">
    <location>
        <begin position="1"/>
        <end position="29"/>
    </location>
</feature>
<dbReference type="PANTHER" id="PTHR22957">
    <property type="entry name" value="TBC1 DOMAIN FAMILY MEMBER GTPASE-ACTIVATING PROTEIN"/>
    <property type="match status" value="1"/>
</dbReference>
<feature type="compositionally biased region" description="Low complexity" evidence="3">
    <location>
        <begin position="431"/>
        <end position="447"/>
    </location>
</feature>
<evidence type="ECO:0000256" key="1">
    <source>
        <dbReference type="ARBA" id="ARBA00022468"/>
    </source>
</evidence>
<feature type="region of interest" description="Disordered" evidence="3">
    <location>
        <begin position="582"/>
        <end position="660"/>
    </location>
</feature>
<feature type="domain" description="Rab-GAP TBC" evidence="4">
    <location>
        <begin position="64"/>
        <end position="328"/>
    </location>
</feature>
<sequence>MYPAFASFPPLTQPHDSMTPTVKSTHGEMRSIEEIRQRWSVLFRDNNNTSDLRATLRSEQGENLCNDGLRSICWKAFLHFDNLDRTRWPQKISESRSAYGALKAHFMKYIEHPDDLQSTVDPLADDEESPWQTLRQDEQMRADISQDVDRCLQENFFFREPTTKAKMTDILFIYAKLNPDLGYRQGMHELLAPIIWVIDRDAIEATSWEGVDDTEEDDSSMLQLLDASYVEHDSFTLFCSVMQTARVYYEHNRQRSASGQMDVVPIVNQCEHIHNDLLTTTDLELADHLQALEILPQIFLTRWMRLLFGREFQFQDVLILWDFLFSEGLRQELVEFVCIAMLLRIRWQLLDADSSTALTMLLRYPSPHPHEPYSFVLDGLYLEQNPTSDRGTFIISKYSGKPPDSLKRASQPGTRHVSGRKFHTRGDARSMSEASSPSRSPARNSPKSLEALFQDVSEGIQRRTESWGVAKAVRGAVSEAKRNMQTIQSEHNPRIMRHGDSPLSRTSDARWAQESDTVAQLKTKVQELEERNRMLARSLGQALNDIRSRLMKAEGLDHATADAMKQGLAKIQSVQTCLESTSAPLRSANRSPSIAGDTGSAKLPNQSDVRSDKANRSPSVTSRVGESGTSSSSSVEGELKAHDRARIPTSLPLRPATRPSLAESEFSWMLGGSRHISSFVSPASVPPEQTRHGTKQNVLFGNGDEEQRPYAEPNDLALRSLRGPKSKQ</sequence>
<dbReference type="GO" id="GO:0005096">
    <property type="term" value="F:GTPase activator activity"/>
    <property type="evidence" value="ECO:0007669"/>
    <property type="project" value="UniProtKB-KW"/>
</dbReference>
<dbReference type="AlphaFoldDB" id="A0A5N6IW63"/>
<dbReference type="Proteomes" id="UP000326289">
    <property type="component" value="Unassembled WGS sequence"/>
</dbReference>
<keyword evidence="2" id="KW-0175">Coiled coil</keyword>
<dbReference type="EMBL" id="ML732823">
    <property type="protein sequence ID" value="KAB8270921.1"/>
    <property type="molecule type" value="Genomic_DNA"/>
</dbReference>
<dbReference type="FunFam" id="1.10.8.270:FF:000031">
    <property type="entry name" value="TBC1 domain family member 5"/>
    <property type="match status" value="1"/>
</dbReference>
<evidence type="ECO:0000259" key="4">
    <source>
        <dbReference type="PROSITE" id="PS50086"/>
    </source>
</evidence>